<organism evidence="8">
    <name type="scientific">Hexamita inflata</name>
    <dbReference type="NCBI Taxonomy" id="28002"/>
    <lineage>
        <taxon>Eukaryota</taxon>
        <taxon>Metamonada</taxon>
        <taxon>Diplomonadida</taxon>
        <taxon>Hexamitidae</taxon>
        <taxon>Hexamitinae</taxon>
        <taxon>Hexamita</taxon>
    </lineage>
</organism>
<evidence type="ECO:0000256" key="1">
    <source>
        <dbReference type="ARBA" id="ARBA00004651"/>
    </source>
</evidence>
<gene>
    <name evidence="8" type="ORF">HINF_LOCUS24272</name>
    <name evidence="9" type="ORF">HINF_LOCUS71541</name>
</gene>
<feature type="transmembrane region" description="Helical" evidence="7">
    <location>
        <begin position="366"/>
        <end position="384"/>
    </location>
</feature>
<evidence type="ECO:0000256" key="3">
    <source>
        <dbReference type="ARBA" id="ARBA00022475"/>
    </source>
</evidence>
<keyword evidence="4 7" id="KW-0812">Transmembrane</keyword>
<comment type="subcellular location">
    <subcellularLocation>
        <location evidence="1">Cell membrane</location>
        <topology evidence="1">Multi-pass membrane protein</topology>
    </subcellularLocation>
</comment>
<dbReference type="InterPro" id="IPR002528">
    <property type="entry name" value="MATE_fam"/>
</dbReference>
<evidence type="ECO:0000256" key="2">
    <source>
        <dbReference type="ARBA" id="ARBA00010199"/>
    </source>
</evidence>
<evidence type="ECO:0000256" key="5">
    <source>
        <dbReference type="ARBA" id="ARBA00022989"/>
    </source>
</evidence>
<dbReference type="AlphaFoldDB" id="A0AA86U3H9"/>
<feature type="transmembrane region" description="Helical" evidence="7">
    <location>
        <begin position="404"/>
        <end position="423"/>
    </location>
</feature>
<keyword evidence="5 7" id="KW-1133">Transmembrane helix</keyword>
<feature type="transmembrane region" description="Helical" evidence="7">
    <location>
        <begin position="123"/>
        <end position="144"/>
    </location>
</feature>
<feature type="transmembrane region" description="Helical" evidence="7">
    <location>
        <begin position="203"/>
        <end position="220"/>
    </location>
</feature>
<feature type="transmembrane region" description="Helical" evidence="7">
    <location>
        <begin position="91"/>
        <end position="111"/>
    </location>
</feature>
<proteinExistence type="inferred from homology"/>
<comment type="similarity">
    <text evidence="2">Belongs to the multi antimicrobial extrusion (MATE) (TC 2.A.66.1) family.</text>
</comment>
<dbReference type="GO" id="GO:0005886">
    <property type="term" value="C:plasma membrane"/>
    <property type="evidence" value="ECO:0007669"/>
    <property type="project" value="UniProtKB-SubCell"/>
</dbReference>
<evidence type="ECO:0000313" key="10">
    <source>
        <dbReference type="Proteomes" id="UP001642409"/>
    </source>
</evidence>
<dbReference type="InterPro" id="IPR051327">
    <property type="entry name" value="MATE_MepA_subfamily"/>
</dbReference>
<reference evidence="8" key="1">
    <citation type="submission" date="2023-06" db="EMBL/GenBank/DDBJ databases">
        <authorList>
            <person name="Kurt Z."/>
        </authorList>
    </citation>
    <scope>NUCLEOTIDE SEQUENCE</scope>
</reference>
<evidence type="ECO:0000256" key="7">
    <source>
        <dbReference type="SAM" id="Phobius"/>
    </source>
</evidence>
<feature type="transmembrane region" description="Helical" evidence="7">
    <location>
        <begin position="164"/>
        <end position="182"/>
    </location>
</feature>
<accession>A0AA86U3H9</accession>
<reference evidence="9 10" key="2">
    <citation type="submission" date="2024-07" db="EMBL/GenBank/DDBJ databases">
        <authorList>
            <person name="Akdeniz Z."/>
        </authorList>
    </citation>
    <scope>NUCLEOTIDE SEQUENCE [LARGE SCALE GENOMIC DNA]</scope>
</reference>
<dbReference type="EMBL" id="CATOUU010000638">
    <property type="protein sequence ID" value="CAI9936627.1"/>
    <property type="molecule type" value="Genomic_DNA"/>
</dbReference>
<feature type="transmembrane region" description="Helical" evidence="7">
    <location>
        <begin position="43"/>
        <end position="64"/>
    </location>
</feature>
<feature type="transmembrane region" description="Helical" evidence="7">
    <location>
        <begin position="435"/>
        <end position="458"/>
    </location>
</feature>
<dbReference type="Pfam" id="PF01554">
    <property type="entry name" value="MatE"/>
    <property type="match status" value="2"/>
</dbReference>
<keyword evidence="6 7" id="KW-0472">Membrane</keyword>
<sequence length="518" mass="58382">MNNDFLNSDVTVASEQLQSARSFDSENNDKIVNRLRDMKVSNLIWTFALPAIMANVVSAITNSIQANIQKEIMGNIGLSAYSIVQPLELMLTMYIAVGLSGGVVSFISPAFGSKDMKTAQKYLMHFMVLYFFVIVLVPLCTLPWLRQIVVLLGAPAGSEMAEYAYQYGLVIFSCGTVFYFINYGFGNILRATSRSMFNAVKQVITATLQLGLFYAFYYTIVRETPSLYYCAIAPVIANAVCSIAVIFLFIPFKRSFKQFKLKFASLKKVNISFKILLKIIYYSVPDWLGQFQGPVIKVTANVLLSKIASSLKQTEFNISTLGIVSQMSPLIHVFNQSFGQAFGPIFGYALGAKNWKRMREAMLKTLIWQSGTGLICWIILNIFIDKFCFWLMQGYEPQADDVSFGFRCFNACMPVMSCFLCVNDINQMEQKPMKAFLVQISRLVFIVVFEAILCLTLQDQKGIYYAFIIGDVLSAIIGAVNFTERYLIYGKLEKGEINLKQAKLEHLEIAKKNIKNQI</sequence>
<keyword evidence="3" id="KW-1003">Cell membrane</keyword>
<evidence type="ECO:0000313" key="8">
    <source>
        <dbReference type="EMBL" id="CAI9936627.1"/>
    </source>
</evidence>
<comment type="caution">
    <text evidence="8">The sequence shown here is derived from an EMBL/GenBank/DDBJ whole genome shotgun (WGS) entry which is preliminary data.</text>
</comment>
<feature type="transmembrane region" description="Helical" evidence="7">
    <location>
        <begin position="464"/>
        <end position="482"/>
    </location>
</feature>
<dbReference type="PANTHER" id="PTHR43823">
    <property type="entry name" value="SPORULATION PROTEIN YKVU"/>
    <property type="match status" value="1"/>
</dbReference>
<keyword evidence="10" id="KW-1185">Reference proteome</keyword>
<dbReference type="GO" id="GO:0015297">
    <property type="term" value="F:antiporter activity"/>
    <property type="evidence" value="ECO:0007669"/>
    <property type="project" value="InterPro"/>
</dbReference>
<dbReference type="EMBL" id="CAXDID020000552">
    <property type="protein sequence ID" value="CAL6102174.1"/>
    <property type="molecule type" value="Genomic_DNA"/>
</dbReference>
<dbReference type="GO" id="GO:0042910">
    <property type="term" value="F:xenobiotic transmembrane transporter activity"/>
    <property type="evidence" value="ECO:0007669"/>
    <property type="project" value="InterPro"/>
</dbReference>
<dbReference type="PANTHER" id="PTHR43823:SF3">
    <property type="entry name" value="MULTIDRUG EXPORT PROTEIN MEPA"/>
    <property type="match status" value="1"/>
</dbReference>
<name>A0AA86U3H9_9EUKA</name>
<evidence type="ECO:0000256" key="4">
    <source>
        <dbReference type="ARBA" id="ARBA00022692"/>
    </source>
</evidence>
<evidence type="ECO:0000256" key="6">
    <source>
        <dbReference type="ARBA" id="ARBA00023136"/>
    </source>
</evidence>
<protein>
    <submittedName>
        <fullName evidence="8">DinF protein</fullName>
    </submittedName>
    <submittedName>
        <fullName evidence="9">DinF_protein</fullName>
    </submittedName>
</protein>
<evidence type="ECO:0000313" key="9">
    <source>
        <dbReference type="EMBL" id="CAL6102174.1"/>
    </source>
</evidence>
<dbReference type="Proteomes" id="UP001642409">
    <property type="component" value="Unassembled WGS sequence"/>
</dbReference>
<feature type="transmembrane region" description="Helical" evidence="7">
    <location>
        <begin position="226"/>
        <end position="252"/>
    </location>
</feature>